<dbReference type="EMBL" id="JARJLG010000090">
    <property type="protein sequence ID" value="KAJ7748300.1"/>
    <property type="molecule type" value="Genomic_DNA"/>
</dbReference>
<proteinExistence type="predicted"/>
<dbReference type="AlphaFoldDB" id="A0AAD7N6S5"/>
<sequence length="307" mass="33951">MSNVTLTNALTLACPTLHTSCAPSPDERALESQLIGHDELMLRFAGACARVCLSQGRLSRTPRCPLMELIVHAKSPRELVTFGFNARQIRNVPLLIEHFARGCRLHSANNMNQFSSRLLLANPRRYTTDSSAHETYIRYRVYAEDDGIPSKTAFDPFKAVSEGARRFLRPPWLANRAIQPSAPYDISDEDIFGIGITTWDGTSFALKIFDLTAEETAAAEEINIGEVTSKVAFGPRDPAIGRIERFRTPVPLSAGSIKRCIAKTGGNNLCLQPSVSKRPLHRIFVQPRAVSVPHRRNSGSTPDKPMV</sequence>
<comment type="caution">
    <text evidence="1">The sequence shown here is derived from an EMBL/GenBank/DDBJ whole genome shotgun (WGS) entry which is preliminary data.</text>
</comment>
<evidence type="ECO:0000313" key="2">
    <source>
        <dbReference type="Proteomes" id="UP001215280"/>
    </source>
</evidence>
<dbReference type="Proteomes" id="UP001215280">
    <property type="component" value="Unassembled WGS sequence"/>
</dbReference>
<accession>A0AAD7N6S5</accession>
<name>A0AAD7N6S5_9AGAR</name>
<evidence type="ECO:0000313" key="1">
    <source>
        <dbReference type="EMBL" id="KAJ7748300.1"/>
    </source>
</evidence>
<protein>
    <submittedName>
        <fullName evidence="1">Uncharacterized protein</fullName>
    </submittedName>
</protein>
<keyword evidence="2" id="KW-1185">Reference proteome</keyword>
<gene>
    <name evidence="1" type="ORF">DFH07DRAFT_775755</name>
</gene>
<organism evidence="1 2">
    <name type="scientific">Mycena maculata</name>
    <dbReference type="NCBI Taxonomy" id="230809"/>
    <lineage>
        <taxon>Eukaryota</taxon>
        <taxon>Fungi</taxon>
        <taxon>Dikarya</taxon>
        <taxon>Basidiomycota</taxon>
        <taxon>Agaricomycotina</taxon>
        <taxon>Agaricomycetes</taxon>
        <taxon>Agaricomycetidae</taxon>
        <taxon>Agaricales</taxon>
        <taxon>Marasmiineae</taxon>
        <taxon>Mycenaceae</taxon>
        <taxon>Mycena</taxon>
    </lineage>
</organism>
<reference evidence="1" key="1">
    <citation type="submission" date="2023-03" db="EMBL/GenBank/DDBJ databases">
        <title>Massive genome expansion in bonnet fungi (Mycena s.s.) driven by repeated elements and novel gene families across ecological guilds.</title>
        <authorList>
            <consortium name="Lawrence Berkeley National Laboratory"/>
            <person name="Harder C.B."/>
            <person name="Miyauchi S."/>
            <person name="Viragh M."/>
            <person name="Kuo A."/>
            <person name="Thoen E."/>
            <person name="Andreopoulos B."/>
            <person name="Lu D."/>
            <person name="Skrede I."/>
            <person name="Drula E."/>
            <person name="Henrissat B."/>
            <person name="Morin E."/>
            <person name="Kohler A."/>
            <person name="Barry K."/>
            <person name="LaButti K."/>
            <person name="Morin E."/>
            <person name="Salamov A."/>
            <person name="Lipzen A."/>
            <person name="Mereny Z."/>
            <person name="Hegedus B."/>
            <person name="Baldrian P."/>
            <person name="Stursova M."/>
            <person name="Weitz H."/>
            <person name="Taylor A."/>
            <person name="Grigoriev I.V."/>
            <person name="Nagy L.G."/>
            <person name="Martin F."/>
            <person name="Kauserud H."/>
        </authorList>
    </citation>
    <scope>NUCLEOTIDE SEQUENCE</scope>
    <source>
        <strain evidence="1">CBHHK188m</strain>
    </source>
</reference>